<dbReference type="InterPro" id="IPR006665">
    <property type="entry name" value="OmpA-like"/>
</dbReference>
<dbReference type="Gene3D" id="3.40.1520.20">
    <property type="match status" value="3"/>
</dbReference>
<dbReference type="RefSeq" id="WP_082700041.1">
    <property type="nucleotide sequence ID" value="NZ_FBYC01000001.1"/>
</dbReference>
<dbReference type="Pfam" id="PF00691">
    <property type="entry name" value="OmpA"/>
    <property type="match status" value="1"/>
</dbReference>
<dbReference type="AlphaFoldDB" id="A0A0P7WIL1"/>
<dbReference type="PANTHER" id="PTHR30329">
    <property type="entry name" value="STATOR ELEMENT OF FLAGELLAR MOTOR COMPLEX"/>
    <property type="match status" value="1"/>
</dbReference>
<dbReference type="PATRIC" id="fig|1666912.4.peg.12"/>
<evidence type="ECO:0000256" key="1">
    <source>
        <dbReference type="ARBA" id="ARBA00004442"/>
    </source>
</evidence>
<dbReference type="GO" id="GO:0009279">
    <property type="term" value="C:cell outer membrane"/>
    <property type="evidence" value="ECO:0007669"/>
    <property type="project" value="UniProtKB-SubCell"/>
</dbReference>
<reference evidence="8 9" key="1">
    <citation type="submission" date="2015-09" db="EMBL/GenBank/DDBJ databases">
        <title>Identification and resolution of microdiversity through metagenomic sequencing of parallel consortia.</title>
        <authorList>
            <person name="Nelson W.C."/>
            <person name="Romine M.F."/>
            <person name="Lindemann S.R."/>
        </authorList>
    </citation>
    <scope>NUCLEOTIDE SEQUENCE [LARGE SCALE GENOMIC DNA]</scope>
    <source>
        <strain evidence="8">HL-91</strain>
    </source>
</reference>
<evidence type="ECO:0000256" key="2">
    <source>
        <dbReference type="ARBA" id="ARBA00023136"/>
    </source>
</evidence>
<comment type="subcellular location">
    <subcellularLocation>
        <location evidence="1">Cell outer membrane</location>
    </subcellularLocation>
</comment>
<dbReference type="Proteomes" id="UP000050413">
    <property type="component" value="Unassembled WGS sequence"/>
</dbReference>
<feature type="compositionally biased region" description="Low complexity" evidence="5">
    <location>
        <begin position="628"/>
        <end position="643"/>
    </location>
</feature>
<gene>
    <name evidence="7" type="ORF">Ga0058931_0186</name>
    <name evidence="8" type="ORF">HLUCCA05_12285</name>
</gene>
<evidence type="ECO:0000259" key="6">
    <source>
        <dbReference type="PROSITE" id="PS51123"/>
    </source>
</evidence>
<dbReference type="STRING" id="1666912.Ga0058931_0186"/>
<dbReference type="SUPFAM" id="SSF103088">
    <property type="entry name" value="OmpA-like"/>
    <property type="match status" value="1"/>
</dbReference>
<dbReference type="EMBL" id="FBYC01000001">
    <property type="protein sequence ID" value="CUX79503.1"/>
    <property type="molecule type" value="Genomic_DNA"/>
</dbReference>
<dbReference type="InterPro" id="IPR006664">
    <property type="entry name" value="OMP_bac"/>
</dbReference>
<reference evidence="7 10" key="2">
    <citation type="submission" date="2016-01" db="EMBL/GenBank/DDBJ databases">
        <authorList>
            <person name="Varghese N."/>
        </authorList>
    </citation>
    <scope>NUCLEOTIDE SEQUENCE [LARGE SCALE GENOMIC DNA]</scope>
    <source>
        <strain evidence="7 10">HL-91</strain>
    </source>
</reference>
<dbReference type="EMBL" id="LJSG01000007">
    <property type="protein sequence ID" value="KPP93951.1"/>
    <property type="molecule type" value="Genomic_DNA"/>
</dbReference>
<evidence type="ECO:0000313" key="9">
    <source>
        <dbReference type="Proteomes" id="UP000050413"/>
    </source>
</evidence>
<dbReference type="OrthoDB" id="5525824at2"/>
<feature type="compositionally biased region" description="Basic and acidic residues" evidence="5">
    <location>
        <begin position="662"/>
        <end position="674"/>
    </location>
</feature>
<dbReference type="InterPro" id="IPR036737">
    <property type="entry name" value="OmpA-like_sf"/>
</dbReference>
<dbReference type="PANTHER" id="PTHR30329:SF21">
    <property type="entry name" value="LIPOPROTEIN YIAD-RELATED"/>
    <property type="match status" value="1"/>
</dbReference>
<feature type="domain" description="OmpA-like" evidence="6">
    <location>
        <begin position="504"/>
        <end position="622"/>
    </location>
</feature>
<evidence type="ECO:0000256" key="3">
    <source>
        <dbReference type="ARBA" id="ARBA00023237"/>
    </source>
</evidence>
<accession>A0A0P7WIL1</accession>
<protein>
    <submittedName>
        <fullName evidence="8">OOP family porin</fullName>
    </submittedName>
    <submittedName>
        <fullName evidence="7">OmpA-OmpF porin, OOP family</fullName>
    </submittedName>
</protein>
<dbReference type="Proteomes" id="UP000182045">
    <property type="component" value="Unassembled WGS sequence"/>
</dbReference>
<dbReference type="PROSITE" id="PS51123">
    <property type="entry name" value="OMPA_2"/>
    <property type="match status" value="1"/>
</dbReference>
<comment type="caution">
    <text evidence="8">The sequence shown here is derived from an EMBL/GenBank/DDBJ whole genome shotgun (WGS) entry which is preliminary data.</text>
</comment>
<dbReference type="InterPro" id="IPR050330">
    <property type="entry name" value="Bact_OuterMem_StrucFunc"/>
</dbReference>
<keyword evidence="10" id="KW-1185">Reference proteome</keyword>
<evidence type="ECO:0000313" key="10">
    <source>
        <dbReference type="Proteomes" id="UP000182045"/>
    </source>
</evidence>
<feature type="region of interest" description="Disordered" evidence="5">
    <location>
        <begin position="628"/>
        <end position="674"/>
    </location>
</feature>
<evidence type="ECO:0000256" key="4">
    <source>
        <dbReference type="PROSITE-ProRule" id="PRU00473"/>
    </source>
</evidence>
<evidence type="ECO:0000256" key="5">
    <source>
        <dbReference type="SAM" id="MobiDB-lite"/>
    </source>
</evidence>
<evidence type="ECO:0000313" key="8">
    <source>
        <dbReference type="EMBL" id="KPP93951.1"/>
    </source>
</evidence>
<name>A0A0P7WIL1_9RHOB</name>
<dbReference type="Gene3D" id="3.30.1330.60">
    <property type="entry name" value="OmpA-like domain"/>
    <property type="match status" value="1"/>
</dbReference>
<dbReference type="CDD" id="cd07185">
    <property type="entry name" value="OmpA_C-like"/>
    <property type="match status" value="1"/>
</dbReference>
<organism evidence="8 9">
    <name type="scientific">Roseibaca calidilacus</name>
    <dbReference type="NCBI Taxonomy" id="1666912"/>
    <lineage>
        <taxon>Bacteria</taxon>
        <taxon>Pseudomonadati</taxon>
        <taxon>Pseudomonadota</taxon>
        <taxon>Alphaproteobacteria</taxon>
        <taxon>Rhodobacterales</taxon>
        <taxon>Paracoccaceae</taxon>
        <taxon>Roseinatronobacter</taxon>
    </lineage>
</organism>
<evidence type="ECO:0000313" key="7">
    <source>
        <dbReference type="EMBL" id="CUX79503.1"/>
    </source>
</evidence>
<keyword evidence="2 4" id="KW-0472">Membrane</keyword>
<dbReference type="PRINTS" id="PR01021">
    <property type="entry name" value="OMPADOMAIN"/>
</dbReference>
<sequence>MKRFFDQLLSAAFAVLARFKWHAMTAAAFVLAAILALGAAQLSARALENVVARETSNALVAEGLDWAEVDTDGLLVRLSGEAPTEAERFKAISTANQIVSAERILDEVSVTPATEIAAPEFSMEILRNGLDVQMVGLVPWAFDMDRFLSRVEDIDAELSVENMLETAGYPEPFAWTSATDFALHALASLEAAKISISAGRVNVIGLSDSEAERDRIRVDLGRKRPRDVIAALDISAPRPAISPFTLRFVLDESGARFDACAADTQEARTAILDAARAAGAKGRLDCVVGLGAPTPDWQEGVVEALNAVASMGRGTVTFSDTDVSLMVPASVESDMFDTQVGALETRLPEAFSLDAVRLPPSDSELAVSESEAEFAARLVANGGVTLSGRLTDARTRDAVRSLAQANFGPNAVTMAARLDPDLPGGWPLRALLAVDVLSYLNTGDVRVTPDLVEISGVSGLADASDQISRLLADKLGERAVFELDVSYDEALDPVAQMPTPARCQGWIEEIIAERKITFDPGSTSISADAVGILDDIAEVLRGCGRMSMEVAGHTDSQGRLETNMRLSQQRAEAVVAGLMARGALVSEFEAKGYGPEFPVADNGTEEGREANRRIEFSLIGASLEAARAETAPAEAATAEAAEPQELLDESDLAIRVSPAEEAALRPRTRPDRPE</sequence>
<keyword evidence="3" id="KW-0998">Cell outer membrane</keyword>
<proteinExistence type="predicted"/>